<reference evidence="7" key="1">
    <citation type="journal article" date="2020" name="Nature">
        <title>Giant virus diversity and host interactions through global metagenomics.</title>
        <authorList>
            <person name="Schulz F."/>
            <person name="Roux S."/>
            <person name="Paez-Espino D."/>
            <person name="Jungbluth S."/>
            <person name="Walsh D.A."/>
            <person name="Denef V.J."/>
            <person name="McMahon K.D."/>
            <person name="Konstantinidis K.T."/>
            <person name="Eloe-Fadrosh E.A."/>
            <person name="Kyrpides N.C."/>
            <person name="Woyke T."/>
        </authorList>
    </citation>
    <scope>NUCLEOTIDE SEQUENCE</scope>
    <source>
        <strain evidence="7">GVMAG-S-1102113-118</strain>
    </source>
</reference>
<keyword evidence="2 5" id="KW-0812">Transmembrane</keyword>
<sequence>MTMDDLKLLKVSVGVYSFFFLIELIGAFYVKSITMGADSAIMFVDIVSYVLNHEAENGRIAKTTPVRVSLSALAVTGVVVSAQSIASFTEPEREFSRELLVPIAGCNLLADVVIAYGFRRNDNAENVNVQTAVLHVTSDLLRSGVVLTVALVEDVEHIDSIGGLLISLWVFVSCFRLLGKVRNAGEPTEYDSILSDRTGVELKKKNIGE</sequence>
<dbReference type="InterPro" id="IPR058533">
    <property type="entry name" value="Cation_efflux_TM"/>
</dbReference>
<accession>A0A6C0KAT9</accession>
<evidence type="ECO:0000259" key="6">
    <source>
        <dbReference type="Pfam" id="PF01545"/>
    </source>
</evidence>
<evidence type="ECO:0000256" key="4">
    <source>
        <dbReference type="ARBA" id="ARBA00023136"/>
    </source>
</evidence>
<dbReference type="EMBL" id="MN740839">
    <property type="protein sequence ID" value="QHU14291.1"/>
    <property type="molecule type" value="Genomic_DNA"/>
</dbReference>
<name>A0A6C0KAT9_9ZZZZ</name>
<dbReference type="SUPFAM" id="SSF161111">
    <property type="entry name" value="Cation efflux protein transmembrane domain-like"/>
    <property type="match status" value="1"/>
</dbReference>
<proteinExistence type="predicted"/>
<evidence type="ECO:0000256" key="5">
    <source>
        <dbReference type="SAM" id="Phobius"/>
    </source>
</evidence>
<keyword evidence="3 5" id="KW-1133">Transmembrane helix</keyword>
<organism evidence="7">
    <name type="scientific">viral metagenome</name>
    <dbReference type="NCBI Taxonomy" id="1070528"/>
    <lineage>
        <taxon>unclassified sequences</taxon>
        <taxon>metagenomes</taxon>
        <taxon>organismal metagenomes</taxon>
    </lineage>
</organism>
<feature type="transmembrane region" description="Helical" evidence="5">
    <location>
        <begin position="12"/>
        <end position="30"/>
    </location>
</feature>
<dbReference type="GO" id="GO:0005886">
    <property type="term" value="C:plasma membrane"/>
    <property type="evidence" value="ECO:0007669"/>
    <property type="project" value="TreeGrafter"/>
</dbReference>
<dbReference type="GO" id="GO:0005385">
    <property type="term" value="F:zinc ion transmembrane transporter activity"/>
    <property type="evidence" value="ECO:0007669"/>
    <property type="project" value="TreeGrafter"/>
</dbReference>
<dbReference type="Gene3D" id="1.20.1510.10">
    <property type="entry name" value="Cation efflux protein transmembrane domain"/>
    <property type="match status" value="1"/>
</dbReference>
<evidence type="ECO:0000256" key="3">
    <source>
        <dbReference type="ARBA" id="ARBA00022989"/>
    </source>
</evidence>
<dbReference type="InterPro" id="IPR027469">
    <property type="entry name" value="Cation_efflux_TMD_sf"/>
</dbReference>
<evidence type="ECO:0000256" key="1">
    <source>
        <dbReference type="ARBA" id="ARBA00004141"/>
    </source>
</evidence>
<comment type="subcellular location">
    <subcellularLocation>
        <location evidence="1">Membrane</location>
        <topology evidence="1">Multi-pass membrane protein</topology>
    </subcellularLocation>
</comment>
<dbReference type="Pfam" id="PF01545">
    <property type="entry name" value="Cation_efflux"/>
    <property type="match status" value="1"/>
</dbReference>
<protein>
    <recommendedName>
        <fullName evidence="6">Cation efflux protein transmembrane domain-containing protein</fullName>
    </recommendedName>
</protein>
<evidence type="ECO:0000313" key="7">
    <source>
        <dbReference type="EMBL" id="QHU14291.1"/>
    </source>
</evidence>
<dbReference type="InterPro" id="IPR050681">
    <property type="entry name" value="CDF/SLC30A"/>
</dbReference>
<dbReference type="PANTHER" id="PTHR11562:SF17">
    <property type="entry name" value="RE54080P-RELATED"/>
    <property type="match status" value="1"/>
</dbReference>
<dbReference type="AlphaFoldDB" id="A0A6C0KAT9"/>
<feature type="domain" description="Cation efflux protein transmembrane" evidence="6">
    <location>
        <begin position="72"/>
        <end position="178"/>
    </location>
</feature>
<evidence type="ECO:0000256" key="2">
    <source>
        <dbReference type="ARBA" id="ARBA00022692"/>
    </source>
</evidence>
<keyword evidence="4 5" id="KW-0472">Membrane</keyword>
<dbReference type="PANTHER" id="PTHR11562">
    <property type="entry name" value="CATION EFFLUX PROTEIN/ ZINC TRANSPORTER"/>
    <property type="match status" value="1"/>
</dbReference>